<keyword evidence="9" id="KW-0472">Membrane</keyword>
<feature type="domain" description="Signal transduction histidine kinase subgroup 3 dimerisation and phosphoacceptor" evidence="10">
    <location>
        <begin position="253"/>
        <end position="316"/>
    </location>
</feature>
<keyword evidence="13" id="KW-1185">Reference proteome</keyword>
<dbReference type="Pfam" id="PF07730">
    <property type="entry name" value="HisKA_3"/>
    <property type="match status" value="1"/>
</dbReference>
<name>A0ABV8HM87_9ACTN</name>
<keyword evidence="6 12" id="KW-0418">Kinase</keyword>
<evidence type="ECO:0000256" key="3">
    <source>
        <dbReference type="ARBA" id="ARBA00022553"/>
    </source>
</evidence>
<dbReference type="Gene3D" id="1.20.5.1930">
    <property type="match status" value="1"/>
</dbReference>
<keyword evidence="9" id="KW-0812">Transmembrane</keyword>
<dbReference type="GO" id="GO:0016301">
    <property type="term" value="F:kinase activity"/>
    <property type="evidence" value="ECO:0007669"/>
    <property type="project" value="UniProtKB-KW"/>
</dbReference>
<dbReference type="EC" id="2.7.13.3" evidence="2"/>
<evidence type="ECO:0000259" key="11">
    <source>
        <dbReference type="Pfam" id="PF13796"/>
    </source>
</evidence>
<evidence type="ECO:0000313" key="12">
    <source>
        <dbReference type="EMBL" id="MFC4033035.1"/>
    </source>
</evidence>
<reference evidence="13" key="1">
    <citation type="journal article" date="2019" name="Int. J. Syst. Evol. Microbiol.">
        <title>The Global Catalogue of Microorganisms (GCM) 10K type strain sequencing project: providing services to taxonomists for standard genome sequencing and annotation.</title>
        <authorList>
            <consortium name="The Broad Institute Genomics Platform"/>
            <consortium name="The Broad Institute Genome Sequencing Center for Infectious Disease"/>
            <person name="Wu L."/>
            <person name="Ma J."/>
        </authorList>
    </citation>
    <scope>NUCLEOTIDE SEQUENCE [LARGE SCALE GENOMIC DNA]</scope>
    <source>
        <strain evidence="13">CGMCC 4.7237</strain>
    </source>
</reference>
<dbReference type="Pfam" id="PF13796">
    <property type="entry name" value="Sensor"/>
    <property type="match status" value="1"/>
</dbReference>
<keyword evidence="7" id="KW-0067">ATP-binding</keyword>
<dbReference type="PANTHER" id="PTHR24421">
    <property type="entry name" value="NITRATE/NITRITE SENSOR PROTEIN NARX-RELATED"/>
    <property type="match status" value="1"/>
</dbReference>
<evidence type="ECO:0000256" key="4">
    <source>
        <dbReference type="ARBA" id="ARBA00022679"/>
    </source>
</evidence>
<keyword evidence="5" id="KW-0547">Nucleotide-binding</keyword>
<feature type="domain" description="Putative sensor" evidence="11">
    <location>
        <begin position="32"/>
        <end position="225"/>
    </location>
</feature>
<evidence type="ECO:0000259" key="10">
    <source>
        <dbReference type="Pfam" id="PF07730"/>
    </source>
</evidence>
<evidence type="ECO:0000256" key="7">
    <source>
        <dbReference type="ARBA" id="ARBA00022840"/>
    </source>
</evidence>
<proteinExistence type="predicted"/>
<evidence type="ECO:0000256" key="8">
    <source>
        <dbReference type="ARBA" id="ARBA00023012"/>
    </source>
</evidence>
<feature type="transmembrane region" description="Helical" evidence="9">
    <location>
        <begin position="124"/>
        <end position="149"/>
    </location>
</feature>
<feature type="transmembrane region" description="Helical" evidence="9">
    <location>
        <begin position="30"/>
        <end position="49"/>
    </location>
</feature>
<dbReference type="CDD" id="cd16917">
    <property type="entry name" value="HATPase_UhpB-NarQ-NarX-like"/>
    <property type="match status" value="1"/>
</dbReference>
<dbReference type="InterPro" id="IPR036890">
    <property type="entry name" value="HATPase_C_sf"/>
</dbReference>
<keyword evidence="8" id="KW-0902">Two-component regulatory system</keyword>
<dbReference type="PANTHER" id="PTHR24421:SF10">
    <property type="entry name" value="NITRATE_NITRITE SENSOR PROTEIN NARQ"/>
    <property type="match status" value="1"/>
</dbReference>
<organism evidence="12 13">
    <name type="scientific">Streptomyces polygonati</name>
    <dbReference type="NCBI Taxonomy" id="1617087"/>
    <lineage>
        <taxon>Bacteria</taxon>
        <taxon>Bacillati</taxon>
        <taxon>Actinomycetota</taxon>
        <taxon>Actinomycetes</taxon>
        <taxon>Kitasatosporales</taxon>
        <taxon>Streptomycetaceae</taxon>
        <taxon>Streptomyces</taxon>
    </lineage>
</organism>
<keyword evidence="3" id="KW-0597">Phosphoprotein</keyword>
<dbReference type="RefSeq" id="WP_386430094.1">
    <property type="nucleotide sequence ID" value="NZ_JBHSBB010000010.1"/>
</dbReference>
<evidence type="ECO:0000256" key="2">
    <source>
        <dbReference type="ARBA" id="ARBA00012438"/>
    </source>
</evidence>
<evidence type="ECO:0000256" key="9">
    <source>
        <dbReference type="SAM" id="Phobius"/>
    </source>
</evidence>
<dbReference type="InterPro" id="IPR011712">
    <property type="entry name" value="Sig_transdc_His_kin_sub3_dim/P"/>
</dbReference>
<evidence type="ECO:0000313" key="13">
    <source>
        <dbReference type="Proteomes" id="UP001595765"/>
    </source>
</evidence>
<protein>
    <recommendedName>
        <fullName evidence="2">histidine kinase</fullName>
        <ecNumber evidence="2">2.7.13.3</ecNumber>
    </recommendedName>
</protein>
<dbReference type="InterPro" id="IPR050482">
    <property type="entry name" value="Sensor_HK_TwoCompSys"/>
</dbReference>
<feature type="transmembrane region" description="Helical" evidence="9">
    <location>
        <begin position="192"/>
        <end position="210"/>
    </location>
</feature>
<dbReference type="SUPFAM" id="SSF55874">
    <property type="entry name" value="ATPase domain of HSP90 chaperone/DNA topoisomerase II/histidine kinase"/>
    <property type="match status" value="1"/>
</dbReference>
<sequence length="441" mass="47154">MAYGIPIEERAHRLPTALRAPFQARTWRELAYLLLNLPMGIAGFVWTVTTLSLGAGLLITFVGLPVLVLALGGCRAVGSVERSRARALLWLEIEDPAPVRGGGGRGPLARLGGQLGSGVNWRHAVYCLLHFPWGVFSFSVAVSFFTYGWGLLTYPLWRWVFPVYAGQPGLQIYGSGSGADRHGWWLHTPQDMALSVVVGALLVLALPWVVRGMAQVDRLLVSGLLGPSPLDTRVTELESDRGVVVDTAAANLRRIERDLHDGAQARLVALAMDLGMAKEKLLEDPEVGAAMVEEAHGEVKIALQELRDLARGIHPAILTDRGLDAALSAVAARCTVPVSVTVELPARPVPAIEGIAYFTVSELLQNISKHSGASRAAVDVWRVEDRMMLHVSDNGRGGASLAAGSGLAGLAERLDSVDGVLVLDSPLGGPTRVSAELPWRA</sequence>
<gene>
    <name evidence="12" type="ORF">ACFO3J_16295</name>
</gene>
<comment type="caution">
    <text evidence="12">The sequence shown here is derived from an EMBL/GenBank/DDBJ whole genome shotgun (WGS) entry which is preliminary data.</text>
</comment>
<dbReference type="Proteomes" id="UP001595765">
    <property type="component" value="Unassembled WGS sequence"/>
</dbReference>
<keyword evidence="9" id="KW-1133">Transmembrane helix</keyword>
<dbReference type="Gene3D" id="3.30.565.10">
    <property type="entry name" value="Histidine kinase-like ATPase, C-terminal domain"/>
    <property type="match status" value="1"/>
</dbReference>
<feature type="transmembrane region" description="Helical" evidence="9">
    <location>
        <begin position="55"/>
        <end position="78"/>
    </location>
</feature>
<dbReference type="EMBL" id="JBHSBB010000010">
    <property type="protein sequence ID" value="MFC4033035.1"/>
    <property type="molecule type" value="Genomic_DNA"/>
</dbReference>
<keyword evidence="4" id="KW-0808">Transferase</keyword>
<comment type="catalytic activity">
    <reaction evidence="1">
        <text>ATP + protein L-histidine = ADP + protein N-phospho-L-histidine.</text>
        <dbReference type="EC" id="2.7.13.3"/>
    </reaction>
</comment>
<evidence type="ECO:0000256" key="1">
    <source>
        <dbReference type="ARBA" id="ARBA00000085"/>
    </source>
</evidence>
<evidence type="ECO:0000256" key="5">
    <source>
        <dbReference type="ARBA" id="ARBA00022741"/>
    </source>
</evidence>
<evidence type="ECO:0000256" key="6">
    <source>
        <dbReference type="ARBA" id="ARBA00022777"/>
    </source>
</evidence>
<accession>A0ABV8HM87</accession>
<dbReference type="InterPro" id="IPR025828">
    <property type="entry name" value="Put_sensor_dom"/>
</dbReference>